<comment type="caution">
    <text evidence="1">The sequence shown here is derived from an EMBL/GenBank/DDBJ whole genome shotgun (WGS) entry which is preliminary data.</text>
</comment>
<dbReference type="Proteomes" id="UP000031004">
    <property type="component" value="Unassembled WGS sequence"/>
</dbReference>
<dbReference type="RefSeq" id="WP_039317121.1">
    <property type="nucleotide sequence ID" value="NZ_JTLZ01000004.1"/>
</dbReference>
<reference evidence="1 2" key="1">
    <citation type="submission" date="2014-11" db="EMBL/GenBank/DDBJ databases">
        <title>Mycobacterium setense Manresensis Genome.</title>
        <authorList>
            <person name="Rech G."/>
            <person name="Sumoy L."/>
        </authorList>
    </citation>
    <scope>NUCLEOTIDE SEQUENCE [LARGE SCALE GENOMIC DNA]</scope>
    <source>
        <strain evidence="1 2">Manresensis</strain>
    </source>
</reference>
<keyword evidence="2" id="KW-1185">Reference proteome</keyword>
<proteinExistence type="predicted"/>
<dbReference type="EMBL" id="JTLZ01000004">
    <property type="protein sequence ID" value="KHO27077.1"/>
    <property type="molecule type" value="Genomic_DNA"/>
</dbReference>
<gene>
    <name evidence="1" type="ORF">QQ44_06005</name>
</gene>
<name>A0ABR4YXW6_9MYCO</name>
<protein>
    <submittedName>
        <fullName evidence="1">Uncharacterized protein</fullName>
    </submittedName>
</protein>
<accession>A0ABR4YXW6</accession>
<sequence length="242" mass="23807">MLTLDAAPPSVDAAVLNESSTSPIAVRCVEFDSFFVGTGAVGTMPGSEIDGNVSAAPASFPSLGITGSGESPCAPSALGISVDGRAGTFTGGPSLMSRDPILMLWAPPLLLIVTPGAIWVLDEVLPEFFAPAFGLVDGDPPAPAALSPPVAPGADAVGALAPPEDSPAEAEVSELVDGESADAPSVSAAEIPYPVATAATNHAATAMPPYPPTLAAVSAALRDGPRVAGALRASGAGTWLTG</sequence>
<evidence type="ECO:0000313" key="1">
    <source>
        <dbReference type="EMBL" id="KHO27077.1"/>
    </source>
</evidence>
<evidence type="ECO:0000313" key="2">
    <source>
        <dbReference type="Proteomes" id="UP000031004"/>
    </source>
</evidence>
<organism evidence="1 2">
    <name type="scientific">Mycolicibacterium setense</name>
    <dbReference type="NCBI Taxonomy" id="431269"/>
    <lineage>
        <taxon>Bacteria</taxon>
        <taxon>Bacillati</taxon>
        <taxon>Actinomycetota</taxon>
        <taxon>Actinomycetes</taxon>
        <taxon>Mycobacteriales</taxon>
        <taxon>Mycobacteriaceae</taxon>
        <taxon>Mycolicibacterium</taxon>
    </lineage>
</organism>